<proteinExistence type="predicted"/>
<evidence type="ECO:0000313" key="2">
    <source>
        <dbReference type="EMBL" id="SJN29523.1"/>
    </source>
</evidence>
<protein>
    <submittedName>
        <fullName evidence="2 3">Lipase</fullName>
        <ecNumber evidence="2">3.1.1.3</ecNumber>
    </submittedName>
</protein>
<dbReference type="RefSeq" id="WP_067191526.1">
    <property type="nucleotide sequence ID" value="NZ_FUKP01000051.1"/>
</dbReference>
<name>A0A1R4JCT0_9MICC</name>
<dbReference type="Gene3D" id="3.40.50.1820">
    <property type="entry name" value="alpha/beta hydrolase"/>
    <property type="match status" value="1"/>
</dbReference>
<dbReference type="InterPro" id="IPR029058">
    <property type="entry name" value="AB_hydrolase_fold"/>
</dbReference>
<accession>A0A1R4JCT0</accession>
<organism evidence="2 4">
    <name type="scientific">Micrococcus lylae</name>
    <dbReference type="NCBI Taxonomy" id="1273"/>
    <lineage>
        <taxon>Bacteria</taxon>
        <taxon>Bacillati</taxon>
        <taxon>Actinomycetota</taxon>
        <taxon>Actinomycetes</taxon>
        <taxon>Micrococcales</taxon>
        <taxon>Micrococcaceae</taxon>
        <taxon>Micrococcus</taxon>
    </lineage>
</organism>
<gene>
    <name evidence="3" type="ORF">E4A49_11425</name>
    <name evidence="2" type="ORF">FM125_07675</name>
</gene>
<dbReference type="Gene3D" id="1.10.260.130">
    <property type="match status" value="1"/>
</dbReference>
<dbReference type="EMBL" id="SPKT01000035">
    <property type="protein sequence ID" value="TFH97880.1"/>
    <property type="molecule type" value="Genomic_DNA"/>
</dbReference>
<keyword evidence="5" id="KW-1185">Reference proteome</keyword>
<dbReference type="PANTHER" id="PTHR34853">
    <property type="match status" value="1"/>
</dbReference>
<evidence type="ECO:0000313" key="5">
    <source>
        <dbReference type="Proteomes" id="UP000297477"/>
    </source>
</evidence>
<keyword evidence="1" id="KW-0732">Signal</keyword>
<dbReference type="GO" id="GO:0004806">
    <property type="term" value="F:triacylglycerol lipase activity"/>
    <property type="evidence" value="ECO:0007669"/>
    <property type="project" value="UniProtKB-EC"/>
</dbReference>
<sequence length="447" mass="46298">MTTSRPSRLTTLAAAVALGLGATFAGPAPAAAQQGMGPEQETAVQELSTAPTTAERAQWDAARTALAQAADEDFYAAPDSIPGTPGALIRQEPMDFYLDPVKLIRFPATATRIMYSSVSATGEPIAVTGTVLEPEKEWTGSGERPVIAYAVGTQGVGDQCAPSKTLSTGEQYEGVGISTLLNKGYTVVVTDYEGLGTEGLHTYMVRQSQAHTVLDSVRAAAGLEGSGVTATSPVAIAGYSQGGGAAAAAAELAGEYAPELDVKAAYAGAPPADLTQVADAIDGGGSAAFLLFAMAGHFEAYGVDPSLYLNALGMQTLEKASTACTSDGSAFADLDSSTITSSGQSFPELVRSDRLLAGILADQRLGHQGRHPEMPVMIAHSLTDDVIPYRTGRELGHRWCAEGAQVRFDPVFTPTHVGGYVAALPRATGFLDAALNDRRTADSCGWF</sequence>
<keyword evidence="2" id="KW-0378">Hydrolase</keyword>
<feature type="signal peptide" evidence="1">
    <location>
        <begin position="1"/>
        <end position="30"/>
    </location>
</feature>
<reference evidence="2 4" key="1">
    <citation type="submission" date="2017-02" db="EMBL/GenBank/DDBJ databases">
        <authorList>
            <person name="Peterson S.W."/>
        </authorList>
    </citation>
    <scope>NUCLEOTIDE SEQUENCE [LARGE SCALE GENOMIC DNA]</scope>
    <source>
        <strain evidence="2 4">2B3F</strain>
    </source>
</reference>
<evidence type="ECO:0000313" key="3">
    <source>
        <dbReference type="EMBL" id="TFH97880.1"/>
    </source>
</evidence>
<dbReference type="PANTHER" id="PTHR34853:SF1">
    <property type="entry name" value="LIPASE 5"/>
    <property type="match status" value="1"/>
</dbReference>
<dbReference type="Pfam" id="PF03583">
    <property type="entry name" value="LIP"/>
    <property type="match status" value="1"/>
</dbReference>
<dbReference type="InterPro" id="IPR005152">
    <property type="entry name" value="Lipase_secreted"/>
</dbReference>
<feature type="chain" id="PRO_5044564734" evidence="1">
    <location>
        <begin position="31"/>
        <end position="447"/>
    </location>
</feature>
<evidence type="ECO:0000313" key="4">
    <source>
        <dbReference type="Proteomes" id="UP000196230"/>
    </source>
</evidence>
<dbReference type="SUPFAM" id="SSF53474">
    <property type="entry name" value="alpha/beta-Hydrolases"/>
    <property type="match status" value="1"/>
</dbReference>
<dbReference type="PIRSF" id="PIRSF029171">
    <property type="entry name" value="Esterase_LipA"/>
    <property type="match status" value="1"/>
</dbReference>
<dbReference type="AlphaFoldDB" id="A0A1R4JCT0"/>
<reference evidence="3 5" key="2">
    <citation type="submission" date="2019-03" db="EMBL/GenBank/DDBJ databases">
        <title>Reclassification of Micrococcus aloeverae and Micrococcus yunnanensis as later heterotypic synonyms of Micrococcus luteus.</title>
        <authorList>
            <person name="Huang C.-H."/>
        </authorList>
    </citation>
    <scope>NUCLEOTIDE SEQUENCE [LARGE SCALE GENOMIC DNA]</scope>
    <source>
        <strain evidence="3 5">BCRC 12151</strain>
    </source>
</reference>
<dbReference type="OrthoDB" id="9798122at2"/>
<evidence type="ECO:0000256" key="1">
    <source>
        <dbReference type="SAM" id="SignalP"/>
    </source>
</evidence>
<dbReference type="Proteomes" id="UP000196230">
    <property type="component" value="Unassembled WGS sequence"/>
</dbReference>
<dbReference type="EC" id="3.1.1.3" evidence="2"/>
<dbReference type="EMBL" id="FUKP01000051">
    <property type="protein sequence ID" value="SJN29523.1"/>
    <property type="molecule type" value="Genomic_DNA"/>
</dbReference>
<dbReference type="GO" id="GO:0016042">
    <property type="term" value="P:lipid catabolic process"/>
    <property type="evidence" value="ECO:0007669"/>
    <property type="project" value="InterPro"/>
</dbReference>
<dbReference type="Proteomes" id="UP000297477">
    <property type="component" value="Unassembled WGS sequence"/>
</dbReference>